<dbReference type="SFLD" id="SFLDG01083">
    <property type="entry name" value="Uncharacterised_Radical_SAM_Su"/>
    <property type="match status" value="1"/>
</dbReference>
<dbReference type="InterPro" id="IPR040084">
    <property type="entry name" value="GTPase_Obg"/>
</dbReference>
<proteinExistence type="predicted"/>
<feature type="domain" description="Radical SAM core" evidence="7">
    <location>
        <begin position="32"/>
        <end position="174"/>
    </location>
</feature>
<dbReference type="InterPro" id="IPR013785">
    <property type="entry name" value="Aldolase_TIM"/>
</dbReference>
<dbReference type="Pfam" id="PF04055">
    <property type="entry name" value="Radical_SAM"/>
    <property type="match status" value="1"/>
</dbReference>
<dbReference type="Gene3D" id="3.20.20.70">
    <property type="entry name" value="Aldolase class I"/>
    <property type="match status" value="1"/>
</dbReference>
<dbReference type="GO" id="GO:0003824">
    <property type="term" value="F:catalytic activity"/>
    <property type="evidence" value="ECO:0007669"/>
    <property type="project" value="InterPro"/>
</dbReference>
<evidence type="ECO:0000256" key="6">
    <source>
        <dbReference type="ARBA" id="ARBA00023014"/>
    </source>
</evidence>
<dbReference type="GO" id="GO:0046872">
    <property type="term" value="F:metal ion binding"/>
    <property type="evidence" value="ECO:0007669"/>
    <property type="project" value="UniProtKB-KW"/>
</dbReference>
<keyword evidence="6" id="KW-0411">Iron-sulfur</keyword>
<dbReference type="PANTHER" id="PTHR43787">
    <property type="entry name" value="FEMO COFACTOR BIOSYNTHESIS PROTEIN NIFB-RELATED"/>
    <property type="match status" value="1"/>
</dbReference>
<dbReference type="AlphaFoldDB" id="A0A9D9IVR6"/>
<dbReference type="EMBL" id="JADILZ010000079">
    <property type="protein sequence ID" value="MBO8478916.1"/>
    <property type="molecule type" value="Genomic_DNA"/>
</dbReference>
<dbReference type="CDD" id="cd01335">
    <property type="entry name" value="Radical_SAM"/>
    <property type="match status" value="1"/>
</dbReference>
<dbReference type="SFLD" id="SFLDS00029">
    <property type="entry name" value="Radical_SAM"/>
    <property type="match status" value="1"/>
</dbReference>
<comment type="caution">
    <text evidence="8">The sequence shown here is derived from an EMBL/GenBank/DDBJ whole genome shotgun (WGS) entry which is preliminary data.</text>
</comment>
<keyword evidence="2" id="KW-0004">4Fe-4S</keyword>
<evidence type="ECO:0000256" key="5">
    <source>
        <dbReference type="ARBA" id="ARBA00023004"/>
    </source>
</evidence>
<dbReference type="InterPro" id="IPR007197">
    <property type="entry name" value="rSAM"/>
</dbReference>
<sequence length="252" mass="27925">MLRFSDIVFGPVHSRRLGSSLGVNLLPRDGKLCNFDCIYCECGWNRDGRSGGGMPDVSMVRAAMEDRFKTLASEGVKVDSVTFSGNGEPTLNPDFPAIIDATVELRDRYLPGAVISVLSNATTAYRPEVVEALMKTDNPILKIDAPDDSGALRINRPYPGYHVAETVRSLGRFNGNFILQTMFLRGDGCDPADPAWISGWMEIVRQLHPREVMVYTIDRETPEKGLEKLTVEEMTELVKPLIDSGFNIQIRG</sequence>
<dbReference type="GO" id="GO:0051539">
    <property type="term" value="F:4 iron, 4 sulfur cluster binding"/>
    <property type="evidence" value="ECO:0007669"/>
    <property type="project" value="UniProtKB-KW"/>
</dbReference>
<protein>
    <submittedName>
        <fullName evidence="8">Radical SAM protein</fullName>
    </submittedName>
</protein>
<comment type="cofactor">
    <cofactor evidence="1">
        <name>[4Fe-4S] cluster</name>
        <dbReference type="ChEBI" id="CHEBI:49883"/>
    </cofactor>
</comment>
<evidence type="ECO:0000256" key="4">
    <source>
        <dbReference type="ARBA" id="ARBA00022723"/>
    </source>
</evidence>
<organism evidence="8 9">
    <name type="scientific">Candidatus Cryptobacteroides excrementipullorum</name>
    <dbReference type="NCBI Taxonomy" id="2840761"/>
    <lineage>
        <taxon>Bacteria</taxon>
        <taxon>Pseudomonadati</taxon>
        <taxon>Bacteroidota</taxon>
        <taxon>Bacteroidia</taxon>
        <taxon>Bacteroidales</taxon>
        <taxon>Candidatus Cryptobacteroides</taxon>
    </lineage>
</organism>
<dbReference type="Proteomes" id="UP000823771">
    <property type="component" value="Unassembled WGS sequence"/>
</dbReference>
<reference evidence="8" key="1">
    <citation type="submission" date="2020-10" db="EMBL/GenBank/DDBJ databases">
        <authorList>
            <person name="Gilroy R."/>
        </authorList>
    </citation>
    <scope>NUCLEOTIDE SEQUENCE</scope>
    <source>
        <strain evidence="8">2478</strain>
    </source>
</reference>
<evidence type="ECO:0000313" key="9">
    <source>
        <dbReference type="Proteomes" id="UP000823771"/>
    </source>
</evidence>
<dbReference type="InterPro" id="IPR058240">
    <property type="entry name" value="rSAM_sf"/>
</dbReference>
<keyword evidence="5" id="KW-0408">Iron</keyword>
<reference evidence="8" key="2">
    <citation type="journal article" date="2021" name="PeerJ">
        <title>Extensive microbial diversity within the chicken gut microbiome revealed by metagenomics and culture.</title>
        <authorList>
            <person name="Gilroy R."/>
            <person name="Ravi A."/>
            <person name="Getino M."/>
            <person name="Pursley I."/>
            <person name="Horton D.L."/>
            <person name="Alikhan N.F."/>
            <person name="Baker D."/>
            <person name="Gharbi K."/>
            <person name="Hall N."/>
            <person name="Watson M."/>
            <person name="Adriaenssens E.M."/>
            <person name="Foster-Nyarko E."/>
            <person name="Jarju S."/>
            <person name="Secka A."/>
            <person name="Antonio M."/>
            <person name="Oren A."/>
            <person name="Chaudhuri R.R."/>
            <person name="La Ragione R."/>
            <person name="Hildebrand F."/>
            <person name="Pallen M.J."/>
        </authorList>
    </citation>
    <scope>NUCLEOTIDE SEQUENCE</scope>
    <source>
        <strain evidence="8">2478</strain>
    </source>
</reference>
<gene>
    <name evidence="8" type="ORF">IAB80_08535</name>
</gene>
<keyword evidence="4" id="KW-0479">Metal-binding</keyword>
<evidence type="ECO:0000256" key="1">
    <source>
        <dbReference type="ARBA" id="ARBA00001966"/>
    </source>
</evidence>
<evidence type="ECO:0000313" key="8">
    <source>
        <dbReference type="EMBL" id="MBO8478916.1"/>
    </source>
</evidence>
<evidence type="ECO:0000259" key="7">
    <source>
        <dbReference type="Pfam" id="PF04055"/>
    </source>
</evidence>
<evidence type="ECO:0000256" key="2">
    <source>
        <dbReference type="ARBA" id="ARBA00022485"/>
    </source>
</evidence>
<keyword evidence="3" id="KW-0949">S-adenosyl-L-methionine</keyword>
<dbReference type="PANTHER" id="PTHR43787:SF11">
    <property type="entry name" value="UPF0026 PROTEIN SLR1464"/>
    <property type="match status" value="1"/>
</dbReference>
<evidence type="ECO:0000256" key="3">
    <source>
        <dbReference type="ARBA" id="ARBA00022691"/>
    </source>
</evidence>
<dbReference type="SUPFAM" id="SSF102114">
    <property type="entry name" value="Radical SAM enzymes"/>
    <property type="match status" value="1"/>
</dbReference>
<name>A0A9D9IVR6_9BACT</name>
<accession>A0A9D9IVR6</accession>